<dbReference type="Pfam" id="PF04116">
    <property type="entry name" value="FA_hydroxylase"/>
    <property type="match status" value="1"/>
</dbReference>
<dbReference type="GO" id="GO:0016491">
    <property type="term" value="F:oxidoreductase activity"/>
    <property type="evidence" value="ECO:0007669"/>
    <property type="project" value="InterPro"/>
</dbReference>
<dbReference type="AlphaFoldDB" id="A0AAU6PFD4"/>
<dbReference type="InterPro" id="IPR006694">
    <property type="entry name" value="Fatty_acid_hydroxylase"/>
</dbReference>
<accession>A0AAU6PFD4</accession>
<dbReference type="GO" id="GO:0008610">
    <property type="term" value="P:lipid biosynthetic process"/>
    <property type="evidence" value="ECO:0007669"/>
    <property type="project" value="InterPro"/>
</dbReference>
<evidence type="ECO:0000256" key="2">
    <source>
        <dbReference type="ARBA" id="ARBA00022692"/>
    </source>
</evidence>
<name>A0AAU6PFD4_9GAMM</name>
<organism evidence="7">
    <name type="scientific">Catillopecten margaritatus gill symbiont</name>
    <dbReference type="NCBI Taxonomy" id="3083288"/>
    <lineage>
        <taxon>Bacteria</taxon>
        <taxon>Pseudomonadati</taxon>
        <taxon>Pseudomonadota</taxon>
        <taxon>Gammaproteobacteria</taxon>
        <taxon>sulfur-oxidizing symbionts</taxon>
    </lineage>
</organism>
<feature type="transmembrane region" description="Helical" evidence="5">
    <location>
        <begin position="106"/>
        <end position="125"/>
    </location>
</feature>
<evidence type="ECO:0000256" key="3">
    <source>
        <dbReference type="ARBA" id="ARBA00022989"/>
    </source>
</evidence>
<dbReference type="EMBL" id="CP138327">
    <property type="protein sequence ID" value="WXT99726.1"/>
    <property type="molecule type" value="Genomic_DNA"/>
</dbReference>
<evidence type="ECO:0000259" key="6">
    <source>
        <dbReference type="Pfam" id="PF04116"/>
    </source>
</evidence>
<dbReference type="PANTHER" id="PTHR11863">
    <property type="entry name" value="STEROL DESATURASE"/>
    <property type="match status" value="1"/>
</dbReference>
<evidence type="ECO:0000256" key="4">
    <source>
        <dbReference type="ARBA" id="ARBA00023136"/>
    </source>
</evidence>
<keyword evidence="3 5" id="KW-1133">Transmembrane helix</keyword>
<proteinExistence type="predicted"/>
<sequence>MFPRCLMLMAINPLEYLIDPHKRIYWVFLLSSVLIAAVFLWINPKKRKVNLSKKLWLHPSALLDYGYFIFISIFKVLVIFPILIGAKEVALWVNEFLLTQYGFTRITGFSYPQVMILFTLSLFILSDFSRYWLHRLLHTVPWLWAFHKTHHSAKVLTPLTFYRVHPVESLLFGLRYSLIIGLVSGVFIYGFGAMIGIVDILGVNALAFVFSLVGSNLRHSHIDISFGVFERFLISPKQHQIHHSKHHINVNFGGFLAIWDWAFRSLVLSKSVNKLKFGIQQNEMKYFNRFHQLIFSPFYLLYRNRTK</sequence>
<comment type="subcellular location">
    <subcellularLocation>
        <location evidence="1">Membrane</location>
    </subcellularLocation>
</comment>
<evidence type="ECO:0000256" key="1">
    <source>
        <dbReference type="ARBA" id="ARBA00004370"/>
    </source>
</evidence>
<feature type="transmembrane region" description="Helical" evidence="5">
    <location>
        <begin position="170"/>
        <end position="189"/>
    </location>
</feature>
<feature type="domain" description="Fatty acid hydroxylase" evidence="6">
    <location>
        <begin position="120"/>
        <end position="264"/>
    </location>
</feature>
<keyword evidence="2 5" id="KW-0812">Transmembrane</keyword>
<gene>
    <name evidence="7" type="ORF">Ctma_0430</name>
</gene>
<evidence type="ECO:0000256" key="5">
    <source>
        <dbReference type="SAM" id="Phobius"/>
    </source>
</evidence>
<protein>
    <recommendedName>
        <fullName evidence="6">Fatty acid hydroxylase domain-containing protein</fullName>
    </recommendedName>
</protein>
<keyword evidence="4 5" id="KW-0472">Membrane</keyword>
<feature type="transmembrane region" description="Helical" evidence="5">
    <location>
        <begin position="62"/>
        <end position="86"/>
    </location>
</feature>
<reference evidence="7" key="1">
    <citation type="submission" date="2023-10" db="EMBL/GenBank/DDBJ databases">
        <title>The first scallop-associated chemosynthetic bacterial symbiont.</title>
        <authorList>
            <person name="Lin Y.-T."/>
            <person name="Sun J."/>
            <person name="Ip J.C.-H."/>
            <person name="He X."/>
            <person name="Gao Z.-M."/>
            <person name="Perez M."/>
            <person name="Xu T."/>
            <person name="Qian P.-Y."/>
            <person name="Qiu J.-W."/>
        </authorList>
    </citation>
    <scope>NUCLEOTIDE SEQUENCE</scope>
    <source>
        <strain evidence="7">Gill1</strain>
    </source>
</reference>
<dbReference type="InterPro" id="IPR050307">
    <property type="entry name" value="Sterol_Desaturase_Related"/>
</dbReference>
<feature type="transmembrane region" description="Helical" evidence="5">
    <location>
        <begin position="195"/>
        <end position="213"/>
    </location>
</feature>
<dbReference type="GO" id="GO:0016020">
    <property type="term" value="C:membrane"/>
    <property type="evidence" value="ECO:0007669"/>
    <property type="project" value="UniProtKB-SubCell"/>
</dbReference>
<feature type="transmembrane region" description="Helical" evidence="5">
    <location>
        <begin position="24"/>
        <end position="42"/>
    </location>
</feature>
<evidence type="ECO:0000313" key="7">
    <source>
        <dbReference type="EMBL" id="WXT99726.1"/>
    </source>
</evidence>
<dbReference type="GO" id="GO:0005506">
    <property type="term" value="F:iron ion binding"/>
    <property type="evidence" value="ECO:0007669"/>
    <property type="project" value="InterPro"/>
</dbReference>